<feature type="domain" description="Protein kinase" evidence="9">
    <location>
        <begin position="12"/>
        <end position="285"/>
    </location>
</feature>
<dbReference type="InterPro" id="IPR008271">
    <property type="entry name" value="Ser/Thr_kinase_AS"/>
</dbReference>
<dbReference type="Proteomes" id="UP000002432">
    <property type="component" value="Chromosome"/>
</dbReference>
<dbReference type="CDD" id="cd14014">
    <property type="entry name" value="STKc_PknB_like"/>
    <property type="match status" value="1"/>
</dbReference>
<keyword evidence="11" id="KW-1185">Reference proteome</keyword>
<dbReference type="InterPro" id="IPR042095">
    <property type="entry name" value="SUMF_sf"/>
</dbReference>
<evidence type="ECO:0000256" key="5">
    <source>
        <dbReference type="ARBA" id="ARBA00022777"/>
    </source>
</evidence>
<dbReference type="FunFam" id="1.10.510.10:FF:000021">
    <property type="entry name" value="Serine/threonine protein kinase"/>
    <property type="match status" value="1"/>
</dbReference>
<dbReference type="PANTHER" id="PTHR43289:SF34">
    <property type="entry name" value="SERINE_THREONINE-PROTEIN KINASE YBDM-RELATED"/>
    <property type="match status" value="1"/>
</dbReference>
<dbReference type="EnsemblBacteria" id="ABF41579">
    <property type="protein sequence ID" value="ABF41579"/>
    <property type="gene ID" value="Acid345_2578"/>
</dbReference>
<evidence type="ECO:0000256" key="1">
    <source>
        <dbReference type="ARBA" id="ARBA00012513"/>
    </source>
</evidence>
<keyword evidence="6 7" id="KW-0067">ATP-binding</keyword>
<dbReference type="eggNOG" id="COG0412">
    <property type="taxonomic scope" value="Bacteria"/>
</dbReference>
<evidence type="ECO:0000313" key="11">
    <source>
        <dbReference type="Proteomes" id="UP000002432"/>
    </source>
</evidence>
<dbReference type="InterPro" id="IPR017441">
    <property type="entry name" value="Protein_kinase_ATP_BS"/>
</dbReference>
<evidence type="ECO:0000256" key="7">
    <source>
        <dbReference type="PROSITE-ProRule" id="PRU10141"/>
    </source>
</evidence>
<keyword evidence="8" id="KW-1133">Transmembrane helix</keyword>
<gene>
    <name evidence="10" type="ordered locus">Acid345_2578</name>
</gene>
<dbReference type="Gene3D" id="3.90.1580.10">
    <property type="entry name" value="paralog of FGE (formylglycine-generating enzyme)"/>
    <property type="match status" value="1"/>
</dbReference>
<accession>Q1INH1</accession>
<evidence type="ECO:0000256" key="4">
    <source>
        <dbReference type="ARBA" id="ARBA00022741"/>
    </source>
</evidence>
<dbReference type="SUPFAM" id="SSF56436">
    <property type="entry name" value="C-type lectin-like"/>
    <property type="match status" value="1"/>
</dbReference>
<evidence type="ECO:0000313" key="10">
    <source>
        <dbReference type="EMBL" id="ABF41579.1"/>
    </source>
</evidence>
<reference evidence="10 11" key="1">
    <citation type="journal article" date="2009" name="Appl. Environ. Microbiol.">
        <title>Three genomes from the phylum Acidobacteria provide insight into the lifestyles of these microorganisms in soils.</title>
        <authorList>
            <person name="Ward N.L."/>
            <person name="Challacombe J.F."/>
            <person name="Janssen P.H."/>
            <person name="Henrissat B."/>
            <person name="Coutinho P.M."/>
            <person name="Wu M."/>
            <person name="Xie G."/>
            <person name="Haft D.H."/>
            <person name="Sait M."/>
            <person name="Badger J."/>
            <person name="Barabote R.D."/>
            <person name="Bradley B."/>
            <person name="Brettin T.S."/>
            <person name="Brinkac L.M."/>
            <person name="Bruce D."/>
            <person name="Creasy T."/>
            <person name="Daugherty S.C."/>
            <person name="Davidsen T.M."/>
            <person name="DeBoy R.T."/>
            <person name="Detter J.C."/>
            <person name="Dodson R.J."/>
            <person name="Durkin A.S."/>
            <person name="Ganapathy A."/>
            <person name="Gwinn-Giglio M."/>
            <person name="Han C.S."/>
            <person name="Khouri H."/>
            <person name="Kiss H."/>
            <person name="Kothari S.P."/>
            <person name="Madupu R."/>
            <person name="Nelson K.E."/>
            <person name="Nelson W.C."/>
            <person name="Paulsen I."/>
            <person name="Penn K."/>
            <person name="Ren Q."/>
            <person name="Rosovitz M.J."/>
            <person name="Selengut J.D."/>
            <person name="Shrivastava S."/>
            <person name="Sullivan S.A."/>
            <person name="Tapia R."/>
            <person name="Thompson L.S."/>
            <person name="Watkins K.L."/>
            <person name="Yang Q."/>
            <person name="Yu C."/>
            <person name="Zafar N."/>
            <person name="Zhou L."/>
            <person name="Kuske C.R."/>
        </authorList>
    </citation>
    <scope>NUCLEOTIDE SEQUENCE [LARGE SCALE GENOMIC DNA]</scope>
    <source>
        <strain evidence="10 11">Ellin345</strain>
    </source>
</reference>
<dbReference type="Gene3D" id="3.40.50.1820">
    <property type="entry name" value="alpha/beta hydrolase"/>
    <property type="match status" value="1"/>
</dbReference>
<dbReference type="InterPro" id="IPR002925">
    <property type="entry name" value="Dienelactn_hydro"/>
</dbReference>
<dbReference type="eggNOG" id="COG0515">
    <property type="taxonomic scope" value="Bacteria"/>
</dbReference>
<dbReference type="SMART" id="SM00220">
    <property type="entry name" value="S_TKc"/>
    <property type="match status" value="1"/>
</dbReference>
<evidence type="ECO:0000256" key="8">
    <source>
        <dbReference type="SAM" id="Phobius"/>
    </source>
</evidence>
<keyword evidence="5 10" id="KW-0418">Kinase</keyword>
<dbReference type="PROSITE" id="PS50011">
    <property type="entry name" value="PROTEIN_KINASE_DOM"/>
    <property type="match status" value="1"/>
</dbReference>
<dbReference type="Gene3D" id="1.10.510.10">
    <property type="entry name" value="Transferase(Phosphotransferase) domain 1"/>
    <property type="match status" value="1"/>
</dbReference>
<dbReference type="InterPro" id="IPR005532">
    <property type="entry name" value="SUMF_dom"/>
</dbReference>
<dbReference type="KEGG" id="aba:Acid345_2578"/>
<dbReference type="Pfam" id="PF00069">
    <property type="entry name" value="Pkinase"/>
    <property type="match status" value="1"/>
</dbReference>
<dbReference type="PROSITE" id="PS00108">
    <property type="entry name" value="PROTEIN_KINASE_ST"/>
    <property type="match status" value="1"/>
</dbReference>
<dbReference type="SUPFAM" id="SSF53474">
    <property type="entry name" value="alpha/beta-Hydrolases"/>
    <property type="match status" value="1"/>
</dbReference>
<keyword evidence="4 7" id="KW-0547">Nucleotide-binding</keyword>
<evidence type="ECO:0000256" key="6">
    <source>
        <dbReference type="ARBA" id="ARBA00022840"/>
    </source>
</evidence>
<feature type="binding site" evidence="7">
    <location>
        <position position="41"/>
    </location>
    <ligand>
        <name>ATP</name>
        <dbReference type="ChEBI" id="CHEBI:30616"/>
    </ligand>
</feature>
<protein>
    <recommendedName>
        <fullName evidence="1">non-specific serine/threonine protein kinase</fullName>
        <ecNumber evidence="1">2.7.11.1</ecNumber>
    </recommendedName>
</protein>
<dbReference type="SUPFAM" id="SSF56112">
    <property type="entry name" value="Protein kinase-like (PK-like)"/>
    <property type="match status" value="1"/>
</dbReference>
<dbReference type="InterPro" id="IPR016187">
    <property type="entry name" value="CTDL_fold"/>
</dbReference>
<dbReference type="EMBL" id="CP000360">
    <property type="protein sequence ID" value="ABF41579.1"/>
    <property type="molecule type" value="Genomic_DNA"/>
</dbReference>
<dbReference type="InterPro" id="IPR000719">
    <property type="entry name" value="Prot_kinase_dom"/>
</dbReference>
<dbReference type="PANTHER" id="PTHR43289">
    <property type="entry name" value="MITOGEN-ACTIVATED PROTEIN KINASE KINASE KINASE 20-RELATED"/>
    <property type="match status" value="1"/>
</dbReference>
<dbReference type="eggNOG" id="COG1262">
    <property type="taxonomic scope" value="Bacteria"/>
</dbReference>
<evidence type="ECO:0000256" key="3">
    <source>
        <dbReference type="ARBA" id="ARBA00022679"/>
    </source>
</evidence>
<dbReference type="Gene3D" id="3.30.200.20">
    <property type="entry name" value="Phosphorylase Kinase, domain 1"/>
    <property type="match status" value="1"/>
</dbReference>
<sequence>MALAPGTKIGPYQVDALLGKGGMGEVYTARDTRLQRTVAIKILPSHLSYNPDLRARFEQEAKSISALQHPNICVIHDVGSQDDIEFMVMEYVQGDTLDKLIPKGGLPAEIAIRYAIQIADAIGCAHSAGIVHRDLKPSNVIVDKSGLVKVLDFGLAKTSALAAQAGAMETITVGTSPGTIVGTVAYMSPEQAEGKAVDTRSDVFSFGAVFYEMLSGHRAFEGESSAALLASVLRDEPKPLTEVRRDLDPEIRRIVTRCLKKDPAARYADGNDLARDLKRCRETLFPESGTGMSAVRLAHEVKRPRVLIPAVLLLLLIAAGTMMLVKRSRDAHWARETALPQISQLVDEGKFETAFQLATKAESAIPGDPALEKVWKQVTFELTLETSAPDVSVYRREYDDHNGPWIFVGKAPFKSIRQPRGTRLWKLEKPGYVTVIRTTNSLLDRYFVSTDPMTAHVTMDAVADAPPGMVRVAPSKSLKELLIPGFEGMPHLDLPDYWLDQYEVTNRAFEAFVDAGGYRNPSFWKHDFIRDGKKLTFDQAMALFQDATGRTGPKDWVGGQYPKGQDDYPVAGISWYEAAAYAEYAGKSLPSIYHFNRAAGPQFSYLIEPASNFGTGGPVPVGSRQGIGPFGTSDMAGNVKEWIFTEAENGKHYVLGGAWDEPTYMFVDPDAQAPFLRASNIGFRCVKYINPDAIPKVAFDRILSARRDLTAVKPVSDQVFSAYRSLYSYDKAPLNAHVDKLEKTEDDWTVEKIAYDAPYGNERAFAYLFLPTKANPPFQTVLFFPGSNALELRKFNLYPTAAIDALVRSGRAVIYPVYKGTYERGDGMESDVPNMSTTWRDHVVMWAKDASRAIDYVESRPDLDHAKVAYYGYSWGSEMGTIIPAIEPRIKVVTLALGGFDLHQSLPEVDTVNFAQRIKQPTLMLNGRYDFFFPMDATQEPLYRMLGAPKDDKKHLIYDTSHTIPRNELIKENLNWLDKYLGPVK</sequence>
<evidence type="ECO:0000259" key="9">
    <source>
        <dbReference type="PROSITE" id="PS50011"/>
    </source>
</evidence>
<feature type="transmembrane region" description="Helical" evidence="8">
    <location>
        <begin position="306"/>
        <end position="325"/>
    </location>
</feature>
<dbReference type="GO" id="GO:0004674">
    <property type="term" value="F:protein serine/threonine kinase activity"/>
    <property type="evidence" value="ECO:0007669"/>
    <property type="project" value="UniProtKB-KW"/>
</dbReference>
<keyword evidence="8" id="KW-0472">Membrane</keyword>
<keyword evidence="8" id="KW-0812">Transmembrane</keyword>
<evidence type="ECO:0000256" key="2">
    <source>
        <dbReference type="ARBA" id="ARBA00022527"/>
    </source>
</evidence>
<keyword evidence="2 10" id="KW-0723">Serine/threonine-protein kinase</keyword>
<organism evidence="10 11">
    <name type="scientific">Koribacter versatilis (strain Ellin345)</name>
    <dbReference type="NCBI Taxonomy" id="204669"/>
    <lineage>
        <taxon>Bacteria</taxon>
        <taxon>Pseudomonadati</taxon>
        <taxon>Acidobacteriota</taxon>
        <taxon>Terriglobia</taxon>
        <taxon>Terriglobales</taxon>
        <taxon>Candidatus Korobacteraceae</taxon>
        <taxon>Candidatus Korobacter</taxon>
    </lineage>
</organism>
<dbReference type="PROSITE" id="PS00107">
    <property type="entry name" value="PROTEIN_KINASE_ATP"/>
    <property type="match status" value="1"/>
</dbReference>
<dbReference type="HOGENOM" id="CLU_302644_0_0_0"/>
<dbReference type="Pfam" id="PF01738">
    <property type="entry name" value="DLH"/>
    <property type="match status" value="1"/>
</dbReference>
<proteinExistence type="predicted"/>
<dbReference type="InterPro" id="IPR029058">
    <property type="entry name" value="AB_hydrolase_fold"/>
</dbReference>
<dbReference type="RefSeq" id="WP_011523380.1">
    <property type="nucleotide sequence ID" value="NC_008009.1"/>
</dbReference>
<dbReference type="AlphaFoldDB" id="Q1INH1"/>
<dbReference type="InterPro" id="IPR011009">
    <property type="entry name" value="Kinase-like_dom_sf"/>
</dbReference>
<dbReference type="GO" id="GO:0016787">
    <property type="term" value="F:hydrolase activity"/>
    <property type="evidence" value="ECO:0007669"/>
    <property type="project" value="InterPro"/>
</dbReference>
<keyword evidence="3" id="KW-0808">Transferase</keyword>
<dbReference type="OrthoDB" id="127412at2"/>
<name>Q1INH1_KORVE</name>
<dbReference type="EC" id="2.7.11.1" evidence="1"/>
<dbReference type="Pfam" id="PF03781">
    <property type="entry name" value="FGE-sulfatase"/>
    <property type="match status" value="1"/>
</dbReference>
<dbReference type="GO" id="GO:0005524">
    <property type="term" value="F:ATP binding"/>
    <property type="evidence" value="ECO:0007669"/>
    <property type="project" value="UniProtKB-UniRule"/>
</dbReference>
<dbReference type="STRING" id="204669.Acid345_2578"/>